<comment type="caution">
    <text evidence="1">The sequence shown here is derived from an EMBL/GenBank/DDBJ whole genome shotgun (WGS) entry which is preliminary data.</text>
</comment>
<sequence>MPKVEEDLRELNLVGVDHHGDTPYPASARKDDYEKRTAKGEINSLNKMVEQKGRIAVQYNSYRGETIVGHVSESDHVHIVIYKASERVAHKTVPPRTRLINDEFADVDITQDDILPLKAIKYDPVRVATAEDYPALYNEAPRNPACRADVLDGKVRPAIDGTGRTPSASSLTRNEVEVLAEEWLRRTDKVPFDQIANTIPRGGRNKDIENLAVTPADELIFTQVTKSDDSSTVQHKAEKLRDFALEYDLAGQAVDRSLAQKHLYMFAFKDEVAKVDSEVPDVNFFTLETLYEDCQDWETTAAMLDQMLG</sequence>
<reference evidence="1" key="1">
    <citation type="journal article" date="2014" name="Int. J. Syst. Evol. Microbiol.">
        <title>Complete genome sequence of Corynebacterium casei LMG S-19264T (=DSM 44701T), isolated from a smear-ripened cheese.</title>
        <authorList>
            <consortium name="US DOE Joint Genome Institute (JGI-PGF)"/>
            <person name="Walter F."/>
            <person name="Albersmeier A."/>
            <person name="Kalinowski J."/>
            <person name="Ruckert C."/>
        </authorList>
    </citation>
    <scope>NUCLEOTIDE SEQUENCE</scope>
    <source>
        <strain evidence="1">JCM 19018</strain>
    </source>
</reference>
<organism evidence="1 2">
    <name type="scientific">Haloarcula sebkhae</name>
    <dbReference type="NCBI Taxonomy" id="932660"/>
    <lineage>
        <taxon>Archaea</taxon>
        <taxon>Methanobacteriati</taxon>
        <taxon>Methanobacteriota</taxon>
        <taxon>Stenosarchaea group</taxon>
        <taxon>Halobacteria</taxon>
        <taxon>Halobacteriales</taxon>
        <taxon>Haloarculaceae</taxon>
        <taxon>Haloarcula</taxon>
    </lineage>
</organism>
<gene>
    <name evidence="1" type="ORF">GCM10009067_38900</name>
</gene>
<dbReference type="AlphaFoldDB" id="A0A830EQ57"/>
<proteinExistence type="predicted"/>
<accession>A0A830EQ57</accession>
<evidence type="ECO:0000313" key="2">
    <source>
        <dbReference type="Proteomes" id="UP000614221"/>
    </source>
</evidence>
<protein>
    <submittedName>
        <fullName evidence="1">Uncharacterized protein</fullName>
    </submittedName>
</protein>
<evidence type="ECO:0000313" key="1">
    <source>
        <dbReference type="EMBL" id="GGK82908.1"/>
    </source>
</evidence>
<dbReference type="EMBL" id="BMPD01000010">
    <property type="protein sequence ID" value="GGK82908.1"/>
    <property type="molecule type" value="Genomic_DNA"/>
</dbReference>
<dbReference type="Proteomes" id="UP000614221">
    <property type="component" value="Unassembled WGS sequence"/>
</dbReference>
<name>A0A830EQ57_9EURY</name>
<reference evidence="1" key="2">
    <citation type="submission" date="2020-09" db="EMBL/GenBank/DDBJ databases">
        <authorList>
            <person name="Sun Q."/>
            <person name="Ohkuma M."/>
        </authorList>
    </citation>
    <scope>NUCLEOTIDE SEQUENCE</scope>
    <source>
        <strain evidence="1">JCM 19018</strain>
    </source>
</reference>
<dbReference type="RefSeq" id="WP_188980490.1">
    <property type="nucleotide sequence ID" value="NZ_BMPD01000010.1"/>
</dbReference>